<feature type="compositionally biased region" description="Basic and acidic residues" evidence="1">
    <location>
        <begin position="259"/>
        <end position="275"/>
    </location>
</feature>
<feature type="region of interest" description="Disordered" evidence="1">
    <location>
        <begin position="259"/>
        <end position="278"/>
    </location>
</feature>
<dbReference type="AlphaFoldDB" id="A0AA36FT91"/>
<evidence type="ECO:0000313" key="3">
    <source>
        <dbReference type="Proteomes" id="UP001177023"/>
    </source>
</evidence>
<feature type="region of interest" description="Disordered" evidence="1">
    <location>
        <begin position="307"/>
        <end position="349"/>
    </location>
</feature>
<proteinExistence type="predicted"/>
<evidence type="ECO:0000256" key="1">
    <source>
        <dbReference type="SAM" id="MobiDB-lite"/>
    </source>
</evidence>
<feature type="non-terminal residue" evidence="2">
    <location>
        <position position="349"/>
    </location>
</feature>
<dbReference type="EMBL" id="CATQJA010000843">
    <property type="protein sequence ID" value="CAJ0564259.1"/>
    <property type="molecule type" value="Genomic_DNA"/>
</dbReference>
<accession>A0AA36FT91</accession>
<protein>
    <submittedName>
        <fullName evidence="2">Uncharacterized protein</fullName>
    </submittedName>
</protein>
<sequence length="349" mass="39173">MGYGTQVQEDTTSLIATYLEIQKIMAQYVDARWRTHYQSERRLDDLAREKQRHAHNVNVLTAHSGGARMSLEMNETVPKVHLRPPARDPRLPEAIATQELVGVDAGLSGACNDTTVDRAYINDVHATTAIRNATTRFLQLVEKISKTAESQKSAVEQAKTSCAKREKAFKEQRDKLAIQFPEEWFKSLPLKQRLGQDVQGPQPNPPQRGRPAEYVENSQCCNCEKTQKLTRAYGPVACPDCRASYRHAIEKLLNGETKPCSEDPCSKDETTRHGPPDLFNLKAPYRRPLTLNAAFFQCVAASILSQTSKPRDSDETSCPPSDPNNSVRSLQLLPSRLQHHSPVVFEGRR</sequence>
<name>A0AA36FT91_9BILA</name>
<organism evidence="2 3">
    <name type="scientific">Mesorhabditis spiculigera</name>
    <dbReference type="NCBI Taxonomy" id="96644"/>
    <lineage>
        <taxon>Eukaryota</taxon>
        <taxon>Metazoa</taxon>
        <taxon>Ecdysozoa</taxon>
        <taxon>Nematoda</taxon>
        <taxon>Chromadorea</taxon>
        <taxon>Rhabditida</taxon>
        <taxon>Rhabditina</taxon>
        <taxon>Rhabditomorpha</taxon>
        <taxon>Rhabditoidea</taxon>
        <taxon>Rhabditidae</taxon>
        <taxon>Mesorhabditinae</taxon>
        <taxon>Mesorhabditis</taxon>
    </lineage>
</organism>
<evidence type="ECO:0000313" key="2">
    <source>
        <dbReference type="EMBL" id="CAJ0564259.1"/>
    </source>
</evidence>
<feature type="compositionally biased region" description="Polar residues" evidence="1">
    <location>
        <begin position="316"/>
        <end position="329"/>
    </location>
</feature>
<comment type="caution">
    <text evidence="2">The sequence shown here is derived from an EMBL/GenBank/DDBJ whole genome shotgun (WGS) entry which is preliminary data.</text>
</comment>
<reference evidence="2" key="1">
    <citation type="submission" date="2023-06" db="EMBL/GenBank/DDBJ databases">
        <authorList>
            <person name="Delattre M."/>
        </authorList>
    </citation>
    <scope>NUCLEOTIDE SEQUENCE</scope>
    <source>
        <strain evidence="2">AF72</strain>
    </source>
</reference>
<keyword evidence="3" id="KW-1185">Reference proteome</keyword>
<dbReference type="Proteomes" id="UP001177023">
    <property type="component" value="Unassembled WGS sequence"/>
</dbReference>
<gene>
    <name evidence="2" type="ORF">MSPICULIGERA_LOCUS2942</name>
</gene>